<organism evidence="7 8">
    <name type="scientific">Thermovibrio guaymasensis</name>
    <dbReference type="NCBI Taxonomy" id="240167"/>
    <lineage>
        <taxon>Bacteria</taxon>
        <taxon>Pseudomonadati</taxon>
        <taxon>Aquificota</taxon>
        <taxon>Aquificia</taxon>
        <taxon>Desulfurobacteriales</taxon>
        <taxon>Desulfurobacteriaceae</taxon>
        <taxon>Thermovibrio</taxon>
    </lineage>
</organism>
<dbReference type="Pfam" id="PF01168">
    <property type="entry name" value="Ala_racemase_N"/>
    <property type="match status" value="1"/>
</dbReference>
<evidence type="ECO:0000256" key="5">
    <source>
        <dbReference type="SAM" id="Coils"/>
    </source>
</evidence>
<dbReference type="PANTHER" id="PTHR10146">
    <property type="entry name" value="PROLINE SYNTHETASE CO-TRANSCRIBED BACTERIAL HOMOLOG PROTEIN"/>
    <property type="match status" value="1"/>
</dbReference>
<keyword evidence="5" id="KW-0175">Coiled coil</keyword>
<dbReference type="PANTHER" id="PTHR10146:SF14">
    <property type="entry name" value="PYRIDOXAL PHOSPHATE HOMEOSTASIS PROTEIN"/>
    <property type="match status" value="1"/>
</dbReference>
<feature type="coiled-coil region" evidence="5">
    <location>
        <begin position="1"/>
        <end position="28"/>
    </location>
</feature>
<dbReference type="GO" id="GO:0030170">
    <property type="term" value="F:pyridoxal phosphate binding"/>
    <property type="evidence" value="ECO:0007669"/>
    <property type="project" value="UniProtKB-UniRule"/>
</dbReference>
<dbReference type="HAMAP" id="MF_02087">
    <property type="entry name" value="PLP_homeostasis"/>
    <property type="match status" value="1"/>
</dbReference>
<evidence type="ECO:0000256" key="1">
    <source>
        <dbReference type="ARBA" id="ARBA00022898"/>
    </source>
</evidence>
<dbReference type="NCBIfam" id="TIGR00044">
    <property type="entry name" value="YggS family pyridoxal phosphate-dependent enzyme"/>
    <property type="match status" value="1"/>
</dbReference>
<dbReference type="RefSeq" id="WP_121170256.1">
    <property type="nucleotide sequence ID" value="NZ_RBIE01000001.1"/>
</dbReference>
<keyword evidence="1 2" id="KW-0663">Pyridoxal phosphate</keyword>
<dbReference type="CDD" id="cd00635">
    <property type="entry name" value="PLPDE_III_YBL036c_like"/>
    <property type="match status" value="1"/>
</dbReference>
<dbReference type="AlphaFoldDB" id="A0A420W9I3"/>
<dbReference type="Gene3D" id="3.20.20.10">
    <property type="entry name" value="Alanine racemase"/>
    <property type="match status" value="1"/>
</dbReference>
<feature type="domain" description="Alanine racemase N-terminal" evidence="6">
    <location>
        <begin position="7"/>
        <end position="229"/>
    </location>
</feature>
<dbReference type="EMBL" id="RBIE01000001">
    <property type="protein sequence ID" value="RKQ63932.1"/>
    <property type="molecule type" value="Genomic_DNA"/>
</dbReference>
<comment type="cofactor">
    <cofactor evidence="3">
        <name>pyridoxal 5'-phosphate</name>
        <dbReference type="ChEBI" id="CHEBI:597326"/>
    </cofactor>
</comment>
<dbReference type="OrthoDB" id="9804072at2"/>
<feature type="modified residue" description="N6-(pyridoxal phosphate)lysine" evidence="2 3">
    <location>
        <position position="36"/>
    </location>
</feature>
<dbReference type="Proteomes" id="UP000280881">
    <property type="component" value="Unassembled WGS sequence"/>
</dbReference>
<evidence type="ECO:0000256" key="2">
    <source>
        <dbReference type="HAMAP-Rule" id="MF_02087"/>
    </source>
</evidence>
<dbReference type="InterPro" id="IPR029066">
    <property type="entry name" value="PLP-binding_barrel"/>
</dbReference>
<gene>
    <name evidence="7" type="ORF">C7457_0821</name>
</gene>
<keyword evidence="8" id="KW-1185">Reference proteome</keyword>
<sequence length="232" mass="27191">MGTIKENLDRIREEIEKACQRVGRSSKEVKVLAATKTRTPEEILEAYQAGVRLFGENRVQEAREKIPLLRDRMPQAQWHMIGHLQTNKVKYAVELFDWIETVDRKELVNELVKRLKRTGREKVSTLIEVKLSPEESKHGCPPEKVEELLSYTLEFPEIEVLGFMTVPPYYEEVELVRPFFIRLREIRDRMEEKFKRKFPELSMGMSHDFVVAVEEGATIVRIGTALFGPRRY</sequence>
<protein>
    <recommendedName>
        <fullName evidence="2">Pyridoxal phosphate homeostasis protein</fullName>
        <shortName evidence="2">PLP homeostasis protein</shortName>
    </recommendedName>
</protein>
<dbReference type="InterPro" id="IPR001608">
    <property type="entry name" value="Ala_racemase_N"/>
</dbReference>
<evidence type="ECO:0000313" key="7">
    <source>
        <dbReference type="EMBL" id="RKQ63932.1"/>
    </source>
</evidence>
<comment type="function">
    <text evidence="2">Pyridoxal 5'-phosphate (PLP)-binding protein, which is involved in PLP homeostasis.</text>
</comment>
<reference evidence="7 8" key="1">
    <citation type="submission" date="2018-10" db="EMBL/GenBank/DDBJ databases">
        <title>Genomic Encyclopedia of Type Strains, Phase IV (KMG-IV): sequencing the most valuable type-strain genomes for metagenomic binning, comparative biology and taxonomic classification.</title>
        <authorList>
            <person name="Goeker M."/>
        </authorList>
    </citation>
    <scope>NUCLEOTIDE SEQUENCE [LARGE SCALE GENOMIC DNA]</scope>
    <source>
        <strain evidence="7 8">DSM 15521</strain>
    </source>
</reference>
<evidence type="ECO:0000256" key="3">
    <source>
        <dbReference type="PIRSR" id="PIRSR004848-1"/>
    </source>
</evidence>
<dbReference type="SUPFAM" id="SSF51419">
    <property type="entry name" value="PLP-binding barrel"/>
    <property type="match status" value="1"/>
</dbReference>
<name>A0A420W9I3_9BACT</name>
<evidence type="ECO:0000259" key="6">
    <source>
        <dbReference type="Pfam" id="PF01168"/>
    </source>
</evidence>
<comment type="similarity">
    <text evidence="2 4">Belongs to the pyridoxal phosphate-binding protein YggS/PROSC family.</text>
</comment>
<evidence type="ECO:0000313" key="8">
    <source>
        <dbReference type="Proteomes" id="UP000280881"/>
    </source>
</evidence>
<proteinExistence type="inferred from homology"/>
<dbReference type="InterPro" id="IPR011078">
    <property type="entry name" value="PyrdxlP_homeostasis"/>
</dbReference>
<dbReference type="FunFam" id="3.20.20.10:FF:000018">
    <property type="entry name" value="Pyridoxal phosphate homeostasis protein"/>
    <property type="match status" value="1"/>
</dbReference>
<accession>A0A420W9I3</accession>
<comment type="caution">
    <text evidence="7">The sequence shown here is derived from an EMBL/GenBank/DDBJ whole genome shotgun (WGS) entry which is preliminary data.</text>
</comment>
<dbReference type="PIRSF" id="PIRSF004848">
    <property type="entry name" value="YBL036c_PLPDEIII"/>
    <property type="match status" value="1"/>
</dbReference>
<evidence type="ECO:0000256" key="4">
    <source>
        <dbReference type="RuleBase" id="RU004514"/>
    </source>
</evidence>